<evidence type="ECO:0000313" key="1">
    <source>
        <dbReference type="EMBL" id="KAH9783349.1"/>
    </source>
</evidence>
<reference evidence="2" key="1">
    <citation type="journal article" date="2023" name="Hortic. Res.">
        <title>A chromosome-level phased genome enabling allele-level studies in sweet orange: a case study on citrus Huanglongbing tolerance.</title>
        <authorList>
            <person name="Wu B."/>
            <person name="Yu Q."/>
            <person name="Deng Z."/>
            <person name="Duan Y."/>
            <person name="Luo F."/>
            <person name="Gmitter F. Jr."/>
        </authorList>
    </citation>
    <scope>NUCLEOTIDE SEQUENCE [LARGE SCALE GENOMIC DNA]</scope>
    <source>
        <strain evidence="2">cv. Valencia</strain>
    </source>
</reference>
<organism evidence="1 2">
    <name type="scientific">Citrus sinensis</name>
    <name type="common">Sweet orange</name>
    <name type="synonym">Citrus aurantium var. sinensis</name>
    <dbReference type="NCBI Taxonomy" id="2711"/>
    <lineage>
        <taxon>Eukaryota</taxon>
        <taxon>Viridiplantae</taxon>
        <taxon>Streptophyta</taxon>
        <taxon>Embryophyta</taxon>
        <taxon>Tracheophyta</taxon>
        <taxon>Spermatophyta</taxon>
        <taxon>Magnoliopsida</taxon>
        <taxon>eudicotyledons</taxon>
        <taxon>Gunneridae</taxon>
        <taxon>Pentapetalae</taxon>
        <taxon>rosids</taxon>
        <taxon>malvids</taxon>
        <taxon>Sapindales</taxon>
        <taxon>Rutaceae</taxon>
        <taxon>Aurantioideae</taxon>
        <taxon>Citrus</taxon>
    </lineage>
</organism>
<gene>
    <name evidence="1" type="ORF">KPL71_009277</name>
</gene>
<sequence length="244" mass="27246">MEAHVMQRLATARYFHEREMQRYPGLNASQVIDSSSAANASLTLPTYTNLPNFCHGSSHSDLLISVIRSIDMLNLPHLILILTEIALLNPLFFRQLPPDNLRRPSPSEIFSFSEFVKSKWSAASARNLKERLLSQNTSVKELSKDVECEMSAGIAGVAKMNERLDLASKCRISAPSSVNVRGQSNVLFGIFTVITSLGTKMDMLFVANNSLICANKGFFQLNGILVILSNNRRGLRLREYNLLR</sequence>
<protein>
    <submittedName>
        <fullName evidence="1">Uncharacterized protein</fullName>
    </submittedName>
</protein>
<comment type="caution">
    <text evidence="1">The sequence shown here is derived from an EMBL/GenBank/DDBJ whole genome shotgun (WGS) entry which is preliminary data.</text>
</comment>
<dbReference type="EMBL" id="CM039172">
    <property type="protein sequence ID" value="KAH9783349.1"/>
    <property type="molecule type" value="Genomic_DNA"/>
</dbReference>
<proteinExistence type="predicted"/>
<name>A0ACB8MD45_CITSI</name>
<evidence type="ECO:0000313" key="2">
    <source>
        <dbReference type="Proteomes" id="UP000829398"/>
    </source>
</evidence>
<keyword evidence="2" id="KW-1185">Reference proteome</keyword>
<accession>A0ACB8MD45</accession>
<dbReference type="Proteomes" id="UP000829398">
    <property type="component" value="Chromosome 3"/>
</dbReference>